<accession>A0A1N7LF75</accession>
<dbReference type="OrthoDB" id="2374820at2"/>
<protein>
    <submittedName>
        <fullName evidence="2">TATA-box binding</fullName>
    </submittedName>
</protein>
<dbReference type="EMBL" id="FTOO01000003">
    <property type="protein sequence ID" value="SIS72421.1"/>
    <property type="molecule type" value="Genomic_DNA"/>
</dbReference>
<gene>
    <name evidence="2" type="ORF">SAMN05421799_103100</name>
</gene>
<keyword evidence="3" id="KW-1185">Reference proteome</keyword>
<evidence type="ECO:0000313" key="2">
    <source>
        <dbReference type="EMBL" id="SIS72421.1"/>
    </source>
</evidence>
<evidence type="ECO:0000313" key="3">
    <source>
        <dbReference type="Proteomes" id="UP000186156"/>
    </source>
</evidence>
<dbReference type="InterPro" id="IPR014794">
    <property type="entry name" value="DUF1779"/>
</dbReference>
<dbReference type="AlphaFoldDB" id="A0A1N7LF75"/>
<dbReference type="Proteomes" id="UP000186156">
    <property type="component" value="Unassembled WGS sequence"/>
</dbReference>
<proteinExistence type="predicted"/>
<dbReference type="Gene3D" id="3.30.360.40">
    <property type="entry name" value="YwmB-like"/>
    <property type="match status" value="1"/>
</dbReference>
<dbReference type="Pfam" id="PF08680">
    <property type="entry name" value="DUF1779"/>
    <property type="match status" value="1"/>
</dbReference>
<keyword evidence="1" id="KW-0732">Signal</keyword>
<dbReference type="InterPro" id="IPR036209">
    <property type="entry name" value="YwmB-like_sf"/>
</dbReference>
<reference evidence="3" key="1">
    <citation type="submission" date="2017-01" db="EMBL/GenBank/DDBJ databases">
        <authorList>
            <person name="Varghese N."/>
            <person name="Submissions S."/>
        </authorList>
    </citation>
    <scope>NUCLEOTIDE SEQUENCE [LARGE SCALE GENOMIC DNA]</scope>
    <source>
        <strain evidence="3">DSM 16176</strain>
    </source>
</reference>
<feature type="signal peptide" evidence="1">
    <location>
        <begin position="1"/>
        <end position="38"/>
    </location>
</feature>
<evidence type="ECO:0000256" key="1">
    <source>
        <dbReference type="SAM" id="SignalP"/>
    </source>
</evidence>
<feature type="chain" id="PRO_5039356459" evidence="1">
    <location>
        <begin position="39"/>
        <end position="284"/>
    </location>
</feature>
<name>A0A1N7LF75_9BACL</name>
<organism evidence="2 3">
    <name type="scientific">Alicyclobacillus vulcanalis</name>
    <dbReference type="NCBI Taxonomy" id="252246"/>
    <lineage>
        <taxon>Bacteria</taxon>
        <taxon>Bacillati</taxon>
        <taxon>Bacillota</taxon>
        <taxon>Bacilli</taxon>
        <taxon>Bacillales</taxon>
        <taxon>Alicyclobacillaceae</taxon>
        <taxon>Alicyclobacillus</taxon>
    </lineage>
</organism>
<dbReference type="STRING" id="252246.SAMN05421799_103100"/>
<sequence>MAQNKVIRRARLVRRRGKHVLKRAMWLAVCIGLGAVIAHPPGTASAKTAGPVESNGAAQYQFLMGAVEATGAKPQAYLIHDWTQLNASFMNETQLAALGSQVLQELGLVNAETQATQLANESYWRAVGVWANGTRAEVVLTSFPGVTSGAGDGQPETVMTVTASSSNLTEGQFSSQYDQVERTVASVNGTPQMSAYISGFKPSEVSEAEADQMAMAALRAVGASVVEGIRTPLETSLSGYSARAPMYVLAGDNRRVNVQVAIHDDSFKGGTDVYVGSPLVIATY</sequence>
<dbReference type="RefSeq" id="WP_076345599.1">
    <property type="nucleotide sequence ID" value="NZ_FTOO01000003.1"/>
</dbReference>
<dbReference type="SUPFAM" id="SSF143842">
    <property type="entry name" value="YwmB-like"/>
    <property type="match status" value="1"/>
</dbReference>